<dbReference type="PROSITE" id="PS50928">
    <property type="entry name" value="ABC_TM1"/>
    <property type="match status" value="1"/>
</dbReference>
<evidence type="ECO:0000256" key="5">
    <source>
        <dbReference type="ARBA" id="ARBA00022692"/>
    </source>
</evidence>
<dbReference type="InterPro" id="IPR035906">
    <property type="entry name" value="MetI-like_sf"/>
</dbReference>
<keyword evidence="11" id="KW-1185">Reference proteome</keyword>
<name>A0ABY9R1G7_9BACT</name>
<dbReference type="Gene3D" id="1.10.3720.10">
    <property type="entry name" value="MetI-like"/>
    <property type="match status" value="1"/>
</dbReference>
<keyword evidence="4" id="KW-1003">Cell membrane</keyword>
<dbReference type="SUPFAM" id="SSF161098">
    <property type="entry name" value="MetI-like"/>
    <property type="match status" value="1"/>
</dbReference>
<dbReference type="Proteomes" id="UP001180616">
    <property type="component" value="Chromosome"/>
</dbReference>
<dbReference type="PANTHER" id="PTHR42929">
    <property type="entry name" value="INNER MEMBRANE ABC TRANSPORTER PERMEASE PROTEIN YDCU-RELATED-RELATED"/>
    <property type="match status" value="1"/>
</dbReference>
<keyword evidence="6 8" id="KW-1133">Transmembrane helix</keyword>
<feature type="transmembrane region" description="Helical" evidence="8">
    <location>
        <begin position="21"/>
        <end position="42"/>
    </location>
</feature>
<evidence type="ECO:0000256" key="2">
    <source>
        <dbReference type="ARBA" id="ARBA00007069"/>
    </source>
</evidence>
<evidence type="ECO:0000313" key="11">
    <source>
        <dbReference type="Proteomes" id="UP001180616"/>
    </source>
</evidence>
<feature type="transmembrane region" description="Helical" evidence="8">
    <location>
        <begin position="118"/>
        <end position="140"/>
    </location>
</feature>
<reference evidence="10" key="1">
    <citation type="submission" date="2023-09" db="EMBL/GenBank/DDBJ databases">
        <authorList>
            <consortium name="CW5 consortium"/>
            <person name="Lu C.-W."/>
        </authorList>
    </citation>
    <scope>NUCLEOTIDE SEQUENCE</scope>
    <source>
        <strain evidence="10">KPS</strain>
    </source>
</reference>
<dbReference type="InterPro" id="IPR000515">
    <property type="entry name" value="MetI-like"/>
</dbReference>
<proteinExistence type="inferred from homology"/>
<feature type="domain" description="ABC transmembrane type-1" evidence="9">
    <location>
        <begin position="81"/>
        <end position="288"/>
    </location>
</feature>
<evidence type="ECO:0000313" key="10">
    <source>
        <dbReference type="EMBL" id="WMW65299.1"/>
    </source>
</evidence>
<keyword evidence="7 8" id="KW-0472">Membrane</keyword>
<evidence type="ECO:0000256" key="6">
    <source>
        <dbReference type="ARBA" id="ARBA00022989"/>
    </source>
</evidence>
<evidence type="ECO:0000256" key="7">
    <source>
        <dbReference type="ARBA" id="ARBA00023136"/>
    </source>
</evidence>
<sequence>MSAATHTVSTPSAPVKSRPGLRLTLALFLTPVVLWLGLLIVLPHVDLLIMSFRMDPSFGDQGWSLENYHQFFAEPIYWLTFVRTAGYSVLVTLLTFLVSLPVAFYVTKVVARNISRFLLTMLLLPFWVSELVRVYGWMILLRESGVLNHWLTALGVTARPVEMLYNDATMIMGLVYTSMLFMVVPLVSVLESLDDSLIEAACDLGAGPWTIMRTIVVPHCMPGIVSGGIVVFMLTLGNYLTPNLMGGKNSLWFTEQIYNQFIASFNWNQGAAFGFLLLALSSCIIWLGLRLTGQKLSRVVQ</sequence>
<feature type="transmembrane region" description="Helical" evidence="8">
    <location>
        <begin position="85"/>
        <end position="106"/>
    </location>
</feature>
<evidence type="ECO:0000256" key="8">
    <source>
        <dbReference type="RuleBase" id="RU363032"/>
    </source>
</evidence>
<protein>
    <submittedName>
        <fullName evidence="10">ABC transporter permease</fullName>
    </submittedName>
</protein>
<dbReference type="EMBL" id="CP133659">
    <property type="protein sequence ID" value="WMW65299.1"/>
    <property type="molecule type" value="Genomic_DNA"/>
</dbReference>
<keyword evidence="5 8" id="KW-0812">Transmembrane</keyword>
<gene>
    <name evidence="10" type="ORF">KPS_003414</name>
</gene>
<accession>A0ABY9R1G7</accession>
<feature type="transmembrane region" description="Helical" evidence="8">
    <location>
        <begin position="220"/>
        <end position="240"/>
    </location>
</feature>
<comment type="subcellular location">
    <subcellularLocation>
        <location evidence="1 8">Cell membrane</location>
        <topology evidence="1 8">Multi-pass membrane protein</topology>
    </subcellularLocation>
</comment>
<dbReference type="RefSeq" id="WP_309541317.1">
    <property type="nucleotide sequence ID" value="NZ_CP133659.1"/>
</dbReference>
<evidence type="ECO:0000256" key="3">
    <source>
        <dbReference type="ARBA" id="ARBA00022448"/>
    </source>
</evidence>
<dbReference type="PANTHER" id="PTHR42929:SF1">
    <property type="entry name" value="INNER MEMBRANE ABC TRANSPORTER PERMEASE PROTEIN YDCU-RELATED"/>
    <property type="match status" value="1"/>
</dbReference>
<organism evidence="10 11">
    <name type="scientific">Nitratidesulfovibrio liaohensis</name>
    <dbReference type="NCBI Taxonomy" id="2604158"/>
    <lineage>
        <taxon>Bacteria</taxon>
        <taxon>Pseudomonadati</taxon>
        <taxon>Thermodesulfobacteriota</taxon>
        <taxon>Desulfovibrionia</taxon>
        <taxon>Desulfovibrionales</taxon>
        <taxon>Desulfovibrionaceae</taxon>
        <taxon>Nitratidesulfovibrio</taxon>
    </lineage>
</organism>
<keyword evidence="3 8" id="KW-0813">Transport</keyword>
<feature type="transmembrane region" description="Helical" evidence="8">
    <location>
        <begin position="271"/>
        <end position="289"/>
    </location>
</feature>
<evidence type="ECO:0000259" key="9">
    <source>
        <dbReference type="PROSITE" id="PS50928"/>
    </source>
</evidence>
<evidence type="ECO:0000256" key="4">
    <source>
        <dbReference type="ARBA" id="ARBA00022475"/>
    </source>
</evidence>
<dbReference type="CDD" id="cd06261">
    <property type="entry name" value="TM_PBP2"/>
    <property type="match status" value="1"/>
</dbReference>
<evidence type="ECO:0000256" key="1">
    <source>
        <dbReference type="ARBA" id="ARBA00004651"/>
    </source>
</evidence>
<comment type="similarity">
    <text evidence="2">Belongs to the binding-protein-dependent transport system permease family. CysTW subfamily.</text>
</comment>
<feature type="transmembrane region" description="Helical" evidence="8">
    <location>
        <begin position="170"/>
        <end position="190"/>
    </location>
</feature>
<dbReference type="Pfam" id="PF00528">
    <property type="entry name" value="BPD_transp_1"/>
    <property type="match status" value="1"/>
</dbReference>